<dbReference type="Gene3D" id="3.40.50.1820">
    <property type="entry name" value="alpha/beta hydrolase"/>
    <property type="match status" value="1"/>
</dbReference>
<accession>A0AAN7B7L2</accession>
<comment type="similarity">
    <text evidence="1">Belongs to the LovG family.</text>
</comment>
<dbReference type="Proteomes" id="UP001301769">
    <property type="component" value="Unassembled WGS sequence"/>
</dbReference>
<dbReference type="InterPro" id="IPR050593">
    <property type="entry name" value="LovG"/>
</dbReference>
<name>A0AAN7B7L2_9PEZI</name>
<dbReference type="Pfam" id="PF03959">
    <property type="entry name" value="FSH1"/>
    <property type="match status" value="1"/>
</dbReference>
<evidence type="ECO:0000256" key="1">
    <source>
        <dbReference type="ARBA" id="ARBA00005863"/>
    </source>
</evidence>
<evidence type="ECO:0000313" key="5">
    <source>
        <dbReference type="Proteomes" id="UP001301769"/>
    </source>
</evidence>
<evidence type="ECO:0000313" key="4">
    <source>
        <dbReference type="EMBL" id="KAK4215721.1"/>
    </source>
</evidence>
<protein>
    <submittedName>
        <fullName evidence="4">Serine hydrolase FSH</fullName>
    </submittedName>
</protein>
<keyword evidence="2 4" id="KW-0378">Hydrolase</keyword>
<reference evidence="4" key="2">
    <citation type="submission" date="2023-05" db="EMBL/GenBank/DDBJ databases">
        <authorList>
            <consortium name="Lawrence Berkeley National Laboratory"/>
            <person name="Steindorff A."/>
            <person name="Hensen N."/>
            <person name="Bonometti L."/>
            <person name="Westerberg I."/>
            <person name="Brannstrom I.O."/>
            <person name="Guillou S."/>
            <person name="Cros-Aarteil S."/>
            <person name="Calhoun S."/>
            <person name="Haridas S."/>
            <person name="Kuo A."/>
            <person name="Mondo S."/>
            <person name="Pangilinan J."/>
            <person name="Riley R."/>
            <person name="Labutti K."/>
            <person name="Andreopoulos B."/>
            <person name="Lipzen A."/>
            <person name="Chen C."/>
            <person name="Yanf M."/>
            <person name="Daum C."/>
            <person name="Ng V."/>
            <person name="Clum A."/>
            <person name="Ohm R."/>
            <person name="Martin F."/>
            <person name="Silar P."/>
            <person name="Natvig D."/>
            <person name="Lalanne C."/>
            <person name="Gautier V."/>
            <person name="Ament-Velasquez S.L."/>
            <person name="Kruys A."/>
            <person name="Hutchinson M.I."/>
            <person name="Powell A.J."/>
            <person name="Barry K."/>
            <person name="Miller A.N."/>
            <person name="Grigoriev I.V."/>
            <person name="Debuchy R."/>
            <person name="Gladieux P."/>
            <person name="Thoren M.H."/>
            <person name="Johannesson H."/>
        </authorList>
    </citation>
    <scope>NUCLEOTIDE SEQUENCE</scope>
    <source>
        <strain evidence="4">PSN293</strain>
    </source>
</reference>
<feature type="domain" description="Serine hydrolase" evidence="3">
    <location>
        <begin position="3"/>
        <end position="213"/>
    </location>
</feature>
<keyword evidence="5" id="KW-1185">Reference proteome</keyword>
<dbReference type="GO" id="GO:0044550">
    <property type="term" value="P:secondary metabolite biosynthetic process"/>
    <property type="evidence" value="ECO:0007669"/>
    <property type="project" value="TreeGrafter"/>
</dbReference>
<dbReference type="EMBL" id="MU858076">
    <property type="protein sequence ID" value="KAK4215721.1"/>
    <property type="molecule type" value="Genomic_DNA"/>
</dbReference>
<dbReference type="GO" id="GO:0005737">
    <property type="term" value="C:cytoplasm"/>
    <property type="evidence" value="ECO:0007669"/>
    <property type="project" value="TreeGrafter"/>
</dbReference>
<dbReference type="PANTHER" id="PTHR48070:SF3">
    <property type="entry name" value="ESTERASE DBAE-RELATED"/>
    <property type="match status" value="1"/>
</dbReference>
<dbReference type="InterPro" id="IPR029058">
    <property type="entry name" value="AB_hydrolase_fold"/>
</dbReference>
<evidence type="ECO:0000256" key="2">
    <source>
        <dbReference type="ARBA" id="ARBA00022801"/>
    </source>
</evidence>
<comment type="caution">
    <text evidence="4">The sequence shown here is derived from an EMBL/GenBank/DDBJ whole genome shotgun (WGS) entry which is preliminary data.</text>
</comment>
<dbReference type="GO" id="GO:0005634">
    <property type="term" value="C:nucleus"/>
    <property type="evidence" value="ECO:0007669"/>
    <property type="project" value="TreeGrafter"/>
</dbReference>
<organism evidence="4 5">
    <name type="scientific">Rhypophila decipiens</name>
    <dbReference type="NCBI Taxonomy" id="261697"/>
    <lineage>
        <taxon>Eukaryota</taxon>
        <taxon>Fungi</taxon>
        <taxon>Dikarya</taxon>
        <taxon>Ascomycota</taxon>
        <taxon>Pezizomycotina</taxon>
        <taxon>Sordariomycetes</taxon>
        <taxon>Sordariomycetidae</taxon>
        <taxon>Sordariales</taxon>
        <taxon>Naviculisporaceae</taxon>
        <taxon>Rhypophila</taxon>
    </lineage>
</organism>
<dbReference type="SUPFAM" id="SSF53474">
    <property type="entry name" value="alpha/beta-Hydrolases"/>
    <property type="match status" value="1"/>
</dbReference>
<evidence type="ECO:0000259" key="3">
    <source>
        <dbReference type="Pfam" id="PF03959"/>
    </source>
</evidence>
<proteinExistence type="inferred from homology"/>
<dbReference type="AlphaFoldDB" id="A0AAN7B7L2"/>
<reference evidence="4" key="1">
    <citation type="journal article" date="2023" name="Mol. Phylogenet. Evol.">
        <title>Genome-scale phylogeny and comparative genomics of the fungal order Sordariales.</title>
        <authorList>
            <person name="Hensen N."/>
            <person name="Bonometti L."/>
            <person name="Westerberg I."/>
            <person name="Brannstrom I.O."/>
            <person name="Guillou S."/>
            <person name="Cros-Aarteil S."/>
            <person name="Calhoun S."/>
            <person name="Haridas S."/>
            <person name="Kuo A."/>
            <person name="Mondo S."/>
            <person name="Pangilinan J."/>
            <person name="Riley R."/>
            <person name="LaButti K."/>
            <person name="Andreopoulos B."/>
            <person name="Lipzen A."/>
            <person name="Chen C."/>
            <person name="Yan M."/>
            <person name="Daum C."/>
            <person name="Ng V."/>
            <person name="Clum A."/>
            <person name="Steindorff A."/>
            <person name="Ohm R.A."/>
            <person name="Martin F."/>
            <person name="Silar P."/>
            <person name="Natvig D.O."/>
            <person name="Lalanne C."/>
            <person name="Gautier V."/>
            <person name="Ament-Velasquez S.L."/>
            <person name="Kruys A."/>
            <person name="Hutchinson M.I."/>
            <person name="Powell A.J."/>
            <person name="Barry K."/>
            <person name="Miller A.N."/>
            <person name="Grigoriev I.V."/>
            <person name="Debuchy R."/>
            <person name="Gladieux P."/>
            <person name="Hiltunen Thoren M."/>
            <person name="Johannesson H."/>
        </authorList>
    </citation>
    <scope>NUCLEOTIDE SEQUENCE</scope>
    <source>
        <strain evidence="4">PSN293</strain>
    </source>
</reference>
<dbReference type="PANTHER" id="PTHR48070">
    <property type="entry name" value="ESTERASE OVCA2"/>
    <property type="match status" value="1"/>
</dbReference>
<gene>
    <name evidence="4" type="ORF">QBC37DRAFT_116775</name>
</gene>
<dbReference type="GO" id="GO:0016787">
    <property type="term" value="F:hydrolase activity"/>
    <property type="evidence" value="ECO:0007669"/>
    <property type="project" value="UniProtKB-KW"/>
</dbReference>
<sequence>MRPKLLFLHGGGTNAEIFRLQARKLAQLLTSRFEIVFPEGFNESWAGPGVLPMFEGCEPFRQWLYDTPSKPEPEEPDWSTGVPRLIKEVLEPRGPFVGVVGFSQGAKAAMHLLRFLEKRERETGEVNPIMVMVSVCGTAPFQGVKDPADPRAKAHEDSLALGKVETPSIHLIAEDDPWKPESEALLEFFDPGTRGVIKYKGGHYMPKDDELNQRIVDFVNGEYDGMY</sequence>
<dbReference type="InterPro" id="IPR005645">
    <property type="entry name" value="FSH-like_dom"/>
</dbReference>